<sequence>MAYALVFSGQGGQHAEMFRCLAAPEHSALVDGAVGPGWRERLHDPHWSTRNAVAQPLLTALAVATWQALRATLPPPTVVAGYSVGELAAFHAAGVIGAEQAVDLARVRAAEMDLAAQATPTALAGWSGLDADALAALCQRHGMEVAIRNAPDSVVVGGPVAALQRANGEVEALGAQASPLRVGLASHTRWMRPAAQRFAEHLAHEPMAAPSCRLATNHALLVRTAAEARVALGAQVATTVRWAECMDAIVQSRVDAVLEIGAGSALSRMLMRVAPVLPVRAVDDFRSLEAVLKWLMRYSTA</sequence>
<dbReference type="PANTHER" id="PTHR42681:SF6">
    <property type="entry name" value="BLL0263 PROTEIN"/>
    <property type="match status" value="1"/>
</dbReference>
<dbReference type="Pfam" id="PF00698">
    <property type="entry name" value="Acyl_transf_1"/>
    <property type="match status" value="1"/>
</dbReference>
<evidence type="ECO:0000259" key="1">
    <source>
        <dbReference type="SMART" id="SM00827"/>
    </source>
</evidence>
<dbReference type="Proteomes" id="UP001057498">
    <property type="component" value="Chromosome"/>
</dbReference>
<dbReference type="RefSeq" id="WP_251969328.1">
    <property type="nucleotide sequence ID" value="NZ_AP025730.1"/>
</dbReference>
<protein>
    <submittedName>
        <fullName evidence="2">Malonate decarboxylase subunit epsilon</fullName>
    </submittedName>
</protein>
<evidence type="ECO:0000313" key="3">
    <source>
        <dbReference type="Proteomes" id="UP001057498"/>
    </source>
</evidence>
<accession>A0ABM7YND4</accession>
<dbReference type="SUPFAM" id="SSF55048">
    <property type="entry name" value="Probable ACP-binding domain of malonyl-CoA ACP transacylase"/>
    <property type="match status" value="1"/>
</dbReference>
<keyword evidence="3" id="KW-1185">Reference proteome</keyword>
<dbReference type="SMART" id="SM00827">
    <property type="entry name" value="PKS_AT"/>
    <property type="match status" value="1"/>
</dbReference>
<reference evidence="2" key="1">
    <citation type="submission" date="2022-04" db="EMBL/GenBank/DDBJ databases">
        <title>Whole genome sequence of Sphaerotilus sp. FB-5.</title>
        <authorList>
            <person name="Takeda M."/>
            <person name="Narihara S."/>
            <person name="Akimoto M."/>
            <person name="Akimoto R."/>
            <person name="Nishiyashiki S."/>
            <person name="Murakami T."/>
        </authorList>
    </citation>
    <scope>NUCLEOTIDE SEQUENCE</scope>
    <source>
        <strain evidence="2">FB-5</strain>
    </source>
</reference>
<organism evidence="2 3">
    <name type="scientific">Sphaerotilus microaerophilus</name>
    <dbReference type="NCBI Taxonomy" id="2914710"/>
    <lineage>
        <taxon>Bacteria</taxon>
        <taxon>Pseudomonadati</taxon>
        <taxon>Pseudomonadota</taxon>
        <taxon>Betaproteobacteria</taxon>
        <taxon>Burkholderiales</taxon>
        <taxon>Sphaerotilaceae</taxon>
        <taxon>Sphaerotilus</taxon>
    </lineage>
</organism>
<dbReference type="Gene3D" id="3.30.70.250">
    <property type="entry name" value="Malonyl-CoA ACP transacylase, ACP-binding"/>
    <property type="match status" value="1"/>
</dbReference>
<dbReference type="PANTHER" id="PTHR42681">
    <property type="entry name" value="MALONYL-COA-ACYL CARRIER PROTEIN TRANSACYLASE, MITOCHONDRIAL"/>
    <property type="match status" value="1"/>
</dbReference>
<dbReference type="Gene3D" id="3.40.366.10">
    <property type="entry name" value="Malonyl-Coenzyme A Acyl Carrier Protein, domain 2"/>
    <property type="match status" value="1"/>
</dbReference>
<name>A0ABM7YND4_9BURK</name>
<dbReference type="InterPro" id="IPR050858">
    <property type="entry name" value="Mal-CoA-ACP_Trans/PKS_FabD"/>
</dbReference>
<evidence type="ECO:0000313" key="2">
    <source>
        <dbReference type="EMBL" id="BDI06005.1"/>
    </source>
</evidence>
<dbReference type="InterPro" id="IPR016036">
    <property type="entry name" value="Malonyl_transacylase_ACP-bd"/>
</dbReference>
<dbReference type="InterPro" id="IPR016035">
    <property type="entry name" value="Acyl_Trfase/lysoPLipase"/>
</dbReference>
<gene>
    <name evidence="2" type="primary">mdcH</name>
    <name evidence="2" type="ORF">CATMQ487_29750</name>
</gene>
<dbReference type="InterPro" id="IPR014043">
    <property type="entry name" value="Acyl_transferase_dom"/>
</dbReference>
<dbReference type="InterPro" id="IPR001227">
    <property type="entry name" value="Ac_transferase_dom_sf"/>
</dbReference>
<dbReference type="EMBL" id="AP025730">
    <property type="protein sequence ID" value="BDI06005.1"/>
    <property type="molecule type" value="Genomic_DNA"/>
</dbReference>
<proteinExistence type="predicted"/>
<feature type="domain" description="Malonyl-CoA:ACP transacylase (MAT)" evidence="1">
    <location>
        <begin position="6"/>
        <end position="294"/>
    </location>
</feature>
<dbReference type="SUPFAM" id="SSF52151">
    <property type="entry name" value="FabD/lysophospholipase-like"/>
    <property type="match status" value="1"/>
</dbReference>